<dbReference type="Proteomes" id="UP000677228">
    <property type="component" value="Unassembled WGS sequence"/>
</dbReference>
<protein>
    <submittedName>
        <fullName evidence="2">Uncharacterized protein</fullName>
    </submittedName>
</protein>
<evidence type="ECO:0000313" key="4">
    <source>
        <dbReference type="Proteomes" id="UP000677228"/>
    </source>
</evidence>
<dbReference type="Proteomes" id="UP000682733">
    <property type="component" value="Unassembled WGS sequence"/>
</dbReference>
<evidence type="ECO:0000313" key="2">
    <source>
        <dbReference type="EMBL" id="CAF1238511.1"/>
    </source>
</evidence>
<dbReference type="EMBL" id="CAJOBA010037649">
    <property type="protein sequence ID" value="CAF4046010.1"/>
    <property type="molecule type" value="Genomic_DNA"/>
</dbReference>
<accession>A0A8S2EPF9</accession>
<dbReference type="AlphaFoldDB" id="A0A8S2EPF9"/>
<feature type="non-terminal residue" evidence="2">
    <location>
        <position position="45"/>
    </location>
</feature>
<feature type="region of interest" description="Disordered" evidence="1">
    <location>
        <begin position="1"/>
        <end position="45"/>
    </location>
</feature>
<organism evidence="2 4">
    <name type="scientific">Didymodactylos carnosus</name>
    <dbReference type="NCBI Taxonomy" id="1234261"/>
    <lineage>
        <taxon>Eukaryota</taxon>
        <taxon>Metazoa</taxon>
        <taxon>Spiralia</taxon>
        <taxon>Gnathifera</taxon>
        <taxon>Rotifera</taxon>
        <taxon>Eurotatoria</taxon>
        <taxon>Bdelloidea</taxon>
        <taxon>Philodinida</taxon>
        <taxon>Philodinidae</taxon>
        <taxon>Didymodactylos</taxon>
    </lineage>
</organism>
<comment type="caution">
    <text evidence="2">The sequence shown here is derived from an EMBL/GenBank/DDBJ whole genome shotgun (WGS) entry which is preliminary data.</text>
</comment>
<evidence type="ECO:0000256" key="1">
    <source>
        <dbReference type="SAM" id="MobiDB-lite"/>
    </source>
</evidence>
<feature type="compositionally biased region" description="Acidic residues" evidence="1">
    <location>
        <begin position="34"/>
        <end position="45"/>
    </location>
</feature>
<name>A0A8S2EPF9_9BILA</name>
<reference evidence="2" key="1">
    <citation type="submission" date="2021-02" db="EMBL/GenBank/DDBJ databases">
        <authorList>
            <person name="Nowell W R."/>
        </authorList>
    </citation>
    <scope>NUCLEOTIDE SEQUENCE</scope>
</reference>
<sequence>MMVARNETVNRSSSTSSETAGVVKGGGDVKVDTGTDDVDEGDDGM</sequence>
<proteinExistence type="predicted"/>
<dbReference type="EMBL" id="CAJNOK010016104">
    <property type="protein sequence ID" value="CAF1238511.1"/>
    <property type="molecule type" value="Genomic_DNA"/>
</dbReference>
<gene>
    <name evidence="2" type="ORF">OVA965_LOCUS25709</name>
    <name evidence="3" type="ORF">TMI583_LOCUS26437</name>
</gene>
<feature type="compositionally biased region" description="Polar residues" evidence="1">
    <location>
        <begin position="7"/>
        <end position="19"/>
    </location>
</feature>
<evidence type="ECO:0000313" key="3">
    <source>
        <dbReference type="EMBL" id="CAF4046010.1"/>
    </source>
</evidence>